<dbReference type="PROSITE" id="PS51327">
    <property type="entry name" value="DICER_DSRBF"/>
    <property type="match status" value="1"/>
</dbReference>
<comment type="caution">
    <text evidence="12">The sequence shown here is derived from an EMBL/GenBank/DDBJ whole genome shotgun (WGS) entry which is preliminary data.</text>
</comment>
<dbReference type="InterPro" id="IPR038248">
    <property type="entry name" value="Dicer_dimer_sf"/>
</dbReference>
<reference evidence="12" key="2">
    <citation type="journal article" date="2024" name="Plant">
        <title>Genomic evolution and insights into agronomic trait innovations of Sesamum species.</title>
        <authorList>
            <person name="Miao H."/>
            <person name="Wang L."/>
            <person name="Qu L."/>
            <person name="Liu H."/>
            <person name="Sun Y."/>
            <person name="Le M."/>
            <person name="Wang Q."/>
            <person name="Wei S."/>
            <person name="Zheng Y."/>
            <person name="Lin W."/>
            <person name="Duan Y."/>
            <person name="Cao H."/>
            <person name="Xiong S."/>
            <person name="Wang X."/>
            <person name="Wei L."/>
            <person name="Li C."/>
            <person name="Ma Q."/>
            <person name="Ju M."/>
            <person name="Zhao R."/>
            <person name="Li G."/>
            <person name="Mu C."/>
            <person name="Tian Q."/>
            <person name="Mei H."/>
            <person name="Zhang T."/>
            <person name="Gao T."/>
            <person name="Zhang H."/>
        </authorList>
    </citation>
    <scope>NUCLEOTIDE SEQUENCE</scope>
    <source>
        <strain evidence="12">KEN8</strain>
    </source>
</reference>
<dbReference type="SMART" id="SM00490">
    <property type="entry name" value="HELICc"/>
    <property type="match status" value="1"/>
</dbReference>
<evidence type="ECO:0000256" key="3">
    <source>
        <dbReference type="ARBA" id="ARBA00022737"/>
    </source>
</evidence>
<dbReference type="Gene3D" id="3.40.50.300">
    <property type="entry name" value="P-loop containing nucleotide triphosphate hydrolases"/>
    <property type="match status" value="3"/>
</dbReference>
<keyword evidence="4" id="KW-0378">Hydrolase</keyword>
<dbReference type="InterPro" id="IPR027417">
    <property type="entry name" value="P-loop_NTPase"/>
</dbReference>
<dbReference type="InterPro" id="IPR014001">
    <property type="entry name" value="Helicase_ATP-bd"/>
</dbReference>
<gene>
    <name evidence="12" type="ORF">Scaly_2968600</name>
</gene>
<dbReference type="PROSITE" id="PS51192">
    <property type="entry name" value="HELICASE_ATP_BIND_1"/>
    <property type="match status" value="1"/>
</dbReference>
<dbReference type="InterPro" id="IPR006935">
    <property type="entry name" value="Helicase/UvrB_N"/>
</dbReference>
<dbReference type="GO" id="GO:0005634">
    <property type="term" value="C:nucleus"/>
    <property type="evidence" value="ECO:0007669"/>
    <property type="project" value="TreeGrafter"/>
</dbReference>
<keyword evidence="5" id="KW-0460">Magnesium</keyword>
<evidence type="ECO:0000256" key="7">
    <source>
        <dbReference type="PROSITE-ProRule" id="PRU00657"/>
    </source>
</evidence>
<keyword evidence="3" id="KW-0677">Repeat</keyword>
<proteinExistence type="inferred from homology"/>
<dbReference type="GO" id="GO:0005524">
    <property type="term" value="F:ATP binding"/>
    <property type="evidence" value="ECO:0007669"/>
    <property type="project" value="InterPro"/>
</dbReference>
<dbReference type="Pfam" id="PF03368">
    <property type="entry name" value="Dicer_dimer"/>
    <property type="match status" value="1"/>
</dbReference>
<evidence type="ECO:0000256" key="5">
    <source>
        <dbReference type="ARBA" id="ARBA00022842"/>
    </source>
</evidence>
<accession>A0AAW2KLI3</accession>
<dbReference type="GO" id="GO:0005737">
    <property type="term" value="C:cytoplasm"/>
    <property type="evidence" value="ECO:0007669"/>
    <property type="project" value="TreeGrafter"/>
</dbReference>
<comment type="similarity">
    <text evidence="7">Belongs to the helicase family. Dicer subfamily.</text>
</comment>
<dbReference type="PANTHER" id="PTHR14950:SF15">
    <property type="entry name" value="DICER-LIKE PROTEIN 4"/>
    <property type="match status" value="1"/>
</dbReference>
<feature type="domain" description="Helicase C-terminal" evidence="10">
    <location>
        <begin position="426"/>
        <end position="612"/>
    </location>
</feature>
<dbReference type="PROSITE" id="PS51194">
    <property type="entry name" value="HELICASE_CTER"/>
    <property type="match status" value="1"/>
</dbReference>
<dbReference type="Gene3D" id="3.30.160.380">
    <property type="entry name" value="Dicer dimerisation domain"/>
    <property type="match status" value="1"/>
</dbReference>
<evidence type="ECO:0000256" key="6">
    <source>
        <dbReference type="ARBA" id="ARBA00023211"/>
    </source>
</evidence>
<evidence type="ECO:0000259" key="10">
    <source>
        <dbReference type="PROSITE" id="PS51194"/>
    </source>
</evidence>
<dbReference type="FunFam" id="3.30.160.380:FF:000001">
    <property type="entry name" value="Endoribonuclease dicer-like 1"/>
    <property type="match status" value="1"/>
</dbReference>
<dbReference type="GO" id="GO:0003677">
    <property type="term" value="F:DNA binding"/>
    <property type="evidence" value="ECO:0007669"/>
    <property type="project" value="InterPro"/>
</dbReference>
<organism evidence="12">
    <name type="scientific">Sesamum calycinum</name>
    <dbReference type="NCBI Taxonomy" id="2727403"/>
    <lineage>
        <taxon>Eukaryota</taxon>
        <taxon>Viridiplantae</taxon>
        <taxon>Streptophyta</taxon>
        <taxon>Embryophyta</taxon>
        <taxon>Tracheophyta</taxon>
        <taxon>Spermatophyta</taxon>
        <taxon>Magnoliopsida</taxon>
        <taxon>eudicotyledons</taxon>
        <taxon>Gunneridae</taxon>
        <taxon>Pentapetalae</taxon>
        <taxon>asterids</taxon>
        <taxon>lamiids</taxon>
        <taxon>Lamiales</taxon>
        <taxon>Pedaliaceae</taxon>
        <taxon>Sesamum</taxon>
    </lineage>
</organism>
<protein>
    <submittedName>
        <fullName evidence="12">Dicer-like protein 4</fullName>
    </submittedName>
</protein>
<evidence type="ECO:0000313" key="12">
    <source>
        <dbReference type="EMBL" id="KAL0307820.1"/>
    </source>
</evidence>
<comment type="cofactor">
    <cofactor evidence="1">
        <name>Mn(2+)</name>
        <dbReference type="ChEBI" id="CHEBI:29035"/>
    </cofactor>
</comment>
<dbReference type="AlphaFoldDB" id="A0AAW2KLI3"/>
<evidence type="ECO:0000259" key="11">
    <source>
        <dbReference type="PROSITE" id="PS51327"/>
    </source>
</evidence>
<keyword evidence="6" id="KW-0464">Manganese</keyword>
<dbReference type="InterPro" id="IPR005034">
    <property type="entry name" value="Dicer_dimerisation"/>
</dbReference>
<name>A0AAW2KLI3_9LAMI</name>
<dbReference type="InterPro" id="IPR001650">
    <property type="entry name" value="Helicase_C-like"/>
</dbReference>
<dbReference type="GO" id="GO:0003723">
    <property type="term" value="F:RNA binding"/>
    <property type="evidence" value="ECO:0007669"/>
    <property type="project" value="UniProtKB-UniRule"/>
</dbReference>
<reference evidence="12" key="1">
    <citation type="submission" date="2020-06" db="EMBL/GenBank/DDBJ databases">
        <authorList>
            <person name="Li T."/>
            <person name="Hu X."/>
            <person name="Zhang T."/>
            <person name="Song X."/>
            <person name="Zhang H."/>
            <person name="Dai N."/>
            <person name="Sheng W."/>
            <person name="Hou X."/>
            <person name="Wei L."/>
        </authorList>
    </citation>
    <scope>NUCLEOTIDE SEQUENCE</scope>
    <source>
        <strain evidence="12">KEN8</strain>
        <tissue evidence="12">Leaf</tissue>
    </source>
</reference>
<dbReference type="CDD" id="cd18034">
    <property type="entry name" value="DEXHc_dicer"/>
    <property type="match status" value="1"/>
</dbReference>
<dbReference type="GO" id="GO:0046872">
    <property type="term" value="F:metal ion binding"/>
    <property type="evidence" value="ECO:0007669"/>
    <property type="project" value="UniProtKB-KW"/>
</dbReference>
<keyword evidence="7" id="KW-0694">RNA-binding</keyword>
<evidence type="ECO:0000259" key="9">
    <source>
        <dbReference type="PROSITE" id="PS51192"/>
    </source>
</evidence>
<sequence length="966" mass="109847">MDDGNTTTVRPIESVENGICKELSTLSLNGDEEQLITEKPAKDPRRIARKYQIDLCKKALEENIVVYLETGSGKTHIAVLLIYEMGHLIRKPQKNKCIFLAPTVALVQQLKLCYQLANDSVKNMKMMMRRMWRRERGLGNMAGRDGVAKVIEKSIDFKVGIFCGSSKHLKSHHDWEKEIEDYEVLVMTPQILLHNLSHCFIKIEFISLLIFDECHYAQLESNHPYAEIMKIFYKMDVAKLPRIFGMTASPKLGKGGSIDGLEALLRAKVYSVEDKDELEKFVTSPKVNVYYYGSNENSNSSPHMIYTGKLEEIKHQCMLALRMNLVDPSILRSTKKLLQKLHCNLIFCLENLGLWGALQASYIFLKGDYYENTELVEAEESCTDGNLCNKYLHRAASVLATDCTGDGMEADLSCVDVLKEPYFSRKLLRLIGILSSFRIMSVESDEEVSLRYQCYTGNYCEEKIITARSLSNILRNLKFLSSWKCGFLVGVHAGLVSRKSTNIILEKFRSGELNLLVATKVGEEGLDIQTCCLVIRFDLPETVASFIQSRGRARMPQSEYAFLVNRGNLRELNLIEHFKKDEAQMNEEISLRKSHTPITDFEEITYKVDNTGATISSILSISLLHRYCSQLPHDEYFNPKPQFFYYDDADGMVCNIILPANAPIHQIVSSPQPSTEAAKKDACLKACKALHEVGALTDYLLPEQDDKFDESTEELSDSDGSDEEESRAELHEMLVPAALRKPWRGVGNSTYFCSYYIKFCPNPADRTYRRFGLFMKEPLPEEAGKMKVDLCLARGRMVMTQLIPSGTTRFDKDEIAAAEMFQQMFLKIILDRHQFIPEYVSLENNDVYELSSSTFYLLLPVIQHVDDKISVDWTLVNRCLSSPIFRHPGIGRADETSQVKNYLHLANGQKSVHDVVNSLVYVPCKCTFFFISDILPEKSGYSLYNDSKVMWSTTLKCKSFPAPVSF</sequence>
<feature type="compositionally biased region" description="Acidic residues" evidence="8">
    <location>
        <begin position="708"/>
        <end position="726"/>
    </location>
</feature>
<keyword evidence="2" id="KW-0479">Metal-binding</keyword>
<evidence type="ECO:0000256" key="4">
    <source>
        <dbReference type="ARBA" id="ARBA00022801"/>
    </source>
</evidence>
<dbReference type="SMART" id="SM00487">
    <property type="entry name" value="DEXDc"/>
    <property type="match status" value="1"/>
</dbReference>
<feature type="domain" description="Helicase ATP-binding" evidence="9">
    <location>
        <begin position="55"/>
        <end position="268"/>
    </location>
</feature>
<feature type="domain" description="Dicer dsRNA-binding fold" evidence="11">
    <location>
        <begin position="620"/>
        <end position="710"/>
    </location>
</feature>
<dbReference type="GO" id="GO:0004525">
    <property type="term" value="F:ribonuclease III activity"/>
    <property type="evidence" value="ECO:0007669"/>
    <property type="project" value="TreeGrafter"/>
</dbReference>
<evidence type="ECO:0000256" key="8">
    <source>
        <dbReference type="SAM" id="MobiDB-lite"/>
    </source>
</evidence>
<dbReference type="SUPFAM" id="SSF52540">
    <property type="entry name" value="P-loop containing nucleoside triphosphate hydrolases"/>
    <property type="match status" value="1"/>
</dbReference>
<dbReference type="Pfam" id="PF04851">
    <property type="entry name" value="ResIII"/>
    <property type="match status" value="1"/>
</dbReference>
<feature type="region of interest" description="Disordered" evidence="8">
    <location>
        <begin position="708"/>
        <end position="728"/>
    </location>
</feature>
<dbReference type="GO" id="GO:0030422">
    <property type="term" value="P:siRNA processing"/>
    <property type="evidence" value="ECO:0007669"/>
    <property type="project" value="TreeGrafter"/>
</dbReference>
<dbReference type="PANTHER" id="PTHR14950">
    <property type="entry name" value="DICER-RELATED"/>
    <property type="match status" value="1"/>
</dbReference>
<evidence type="ECO:0000256" key="2">
    <source>
        <dbReference type="ARBA" id="ARBA00022723"/>
    </source>
</evidence>
<evidence type="ECO:0000256" key="1">
    <source>
        <dbReference type="ARBA" id="ARBA00001936"/>
    </source>
</evidence>
<dbReference type="Pfam" id="PF00271">
    <property type="entry name" value="Helicase_C"/>
    <property type="match status" value="1"/>
</dbReference>
<dbReference type="EMBL" id="JACGWM010000312">
    <property type="protein sequence ID" value="KAL0307820.1"/>
    <property type="molecule type" value="Genomic_DNA"/>
</dbReference>